<reference evidence="2 3" key="1">
    <citation type="submission" date="2021-01" db="EMBL/GenBank/DDBJ databases">
        <title>Whole genome shotgun sequence of Catellatospora bangladeshensis NBRC 107357.</title>
        <authorList>
            <person name="Komaki H."/>
            <person name="Tamura T."/>
        </authorList>
    </citation>
    <scope>NUCLEOTIDE SEQUENCE [LARGE SCALE GENOMIC DNA]</scope>
    <source>
        <strain evidence="2 3">NBRC 107357</strain>
    </source>
</reference>
<dbReference type="Pfam" id="PF12840">
    <property type="entry name" value="HTH_20"/>
    <property type="match status" value="1"/>
</dbReference>
<dbReference type="InterPro" id="IPR036390">
    <property type="entry name" value="WH_DNA-bd_sf"/>
</dbReference>
<dbReference type="InterPro" id="IPR036388">
    <property type="entry name" value="WH-like_DNA-bd_sf"/>
</dbReference>
<dbReference type="InterPro" id="IPR001845">
    <property type="entry name" value="HTH_ArsR_DNA-bd_dom"/>
</dbReference>
<dbReference type="CDD" id="cd00090">
    <property type="entry name" value="HTH_ARSR"/>
    <property type="match status" value="1"/>
</dbReference>
<dbReference type="InterPro" id="IPR011991">
    <property type="entry name" value="ArsR-like_HTH"/>
</dbReference>
<dbReference type="GO" id="GO:0003700">
    <property type="term" value="F:DNA-binding transcription factor activity"/>
    <property type="evidence" value="ECO:0007669"/>
    <property type="project" value="InterPro"/>
</dbReference>
<proteinExistence type="predicted"/>
<accession>A0A8J3JLF6</accession>
<dbReference type="Proteomes" id="UP000601223">
    <property type="component" value="Unassembled WGS sequence"/>
</dbReference>
<dbReference type="Gene3D" id="1.10.10.10">
    <property type="entry name" value="Winged helix-like DNA-binding domain superfamily/Winged helix DNA-binding domain"/>
    <property type="match status" value="1"/>
</dbReference>
<dbReference type="RefSeq" id="WP_203748667.1">
    <property type="nucleotide sequence ID" value="NZ_BONF01000025.1"/>
</dbReference>
<evidence type="ECO:0000313" key="3">
    <source>
        <dbReference type="Proteomes" id="UP000601223"/>
    </source>
</evidence>
<feature type="domain" description="HTH arsR-type" evidence="1">
    <location>
        <begin position="18"/>
        <end position="116"/>
    </location>
</feature>
<dbReference type="SMART" id="SM00418">
    <property type="entry name" value="HTH_ARSR"/>
    <property type="match status" value="1"/>
</dbReference>
<evidence type="ECO:0000313" key="2">
    <source>
        <dbReference type="EMBL" id="GIF82816.1"/>
    </source>
</evidence>
<name>A0A8J3JLF6_9ACTN</name>
<evidence type="ECO:0000259" key="1">
    <source>
        <dbReference type="SMART" id="SM00418"/>
    </source>
</evidence>
<dbReference type="EMBL" id="BONF01000025">
    <property type="protein sequence ID" value="GIF82816.1"/>
    <property type="molecule type" value="Genomic_DNA"/>
</dbReference>
<keyword evidence="3" id="KW-1185">Reference proteome</keyword>
<organism evidence="2 3">
    <name type="scientific">Catellatospora bangladeshensis</name>
    <dbReference type="NCBI Taxonomy" id="310355"/>
    <lineage>
        <taxon>Bacteria</taxon>
        <taxon>Bacillati</taxon>
        <taxon>Actinomycetota</taxon>
        <taxon>Actinomycetes</taxon>
        <taxon>Micromonosporales</taxon>
        <taxon>Micromonosporaceae</taxon>
        <taxon>Catellatospora</taxon>
    </lineage>
</organism>
<protein>
    <submittedName>
        <fullName evidence="2">Transcriptional regulator</fullName>
    </submittedName>
</protein>
<comment type="caution">
    <text evidence="2">The sequence shown here is derived from an EMBL/GenBank/DDBJ whole genome shotgun (WGS) entry which is preliminary data.</text>
</comment>
<sequence length="198" mass="22285">MVEESSSPTHRVVRLSATQIRTLAHPLRVRLLGMLRVDGPATATTLARLLDTNTGATSYHLRQLAEVGLVTEETDRGTARQRFWRAAHEASTWQPTDFDDDPDARAAADWIGGEQLRFLSEQAEKWFTARDTADRAWREAATIGDALLTLSPARLRALNDEIWDVIVKYRQDAAFAEEEDASQVHVFLASFPRAEELR</sequence>
<gene>
    <name evidence="2" type="ORF">Cba03nite_41650</name>
</gene>
<dbReference type="SUPFAM" id="SSF46785">
    <property type="entry name" value="Winged helix' DNA-binding domain"/>
    <property type="match status" value="1"/>
</dbReference>
<dbReference type="AlphaFoldDB" id="A0A8J3JLF6"/>